<dbReference type="OMA" id="WMKIMEY"/>
<evidence type="ECO:0000313" key="4">
    <source>
        <dbReference type="Proteomes" id="UP000026962"/>
    </source>
</evidence>
<dbReference type="PANTHER" id="PTHR13073">
    <property type="entry name" value="BLOC-1 COMPLEX SUBUNIT 1"/>
    <property type="match status" value="1"/>
</dbReference>
<dbReference type="GO" id="GO:0016197">
    <property type="term" value="P:endosomal transport"/>
    <property type="evidence" value="ECO:0007669"/>
    <property type="project" value="TreeGrafter"/>
</dbReference>
<evidence type="ECO:0000256" key="2">
    <source>
        <dbReference type="ARBA" id="ARBA00019577"/>
    </source>
</evidence>
<organism evidence="3">
    <name type="scientific">Oryza punctata</name>
    <name type="common">Red rice</name>
    <dbReference type="NCBI Taxonomy" id="4537"/>
    <lineage>
        <taxon>Eukaryota</taxon>
        <taxon>Viridiplantae</taxon>
        <taxon>Streptophyta</taxon>
        <taxon>Embryophyta</taxon>
        <taxon>Tracheophyta</taxon>
        <taxon>Spermatophyta</taxon>
        <taxon>Magnoliopsida</taxon>
        <taxon>Liliopsida</taxon>
        <taxon>Poales</taxon>
        <taxon>Poaceae</taxon>
        <taxon>BOP clade</taxon>
        <taxon>Oryzoideae</taxon>
        <taxon>Oryzeae</taxon>
        <taxon>Oryzinae</taxon>
        <taxon>Oryza</taxon>
    </lineage>
</organism>
<reference evidence="3" key="1">
    <citation type="submission" date="2015-04" db="UniProtKB">
        <authorList>
            <consortium name="EnsemblPlants"/>
        </authorList>
    </citation>
    <scope>IDENTIFICATION</scope>
</reference>
<dbReference type="AlphaFoldDB" id="A0A0E0MIU8"/>
<dbReference type="InterPro" id="IPR009395">
    <property type="entry name" value="BLOC1S1"/>
</dbReference>
<dbReference type="Gramene" id="OPUNC12G00780.1">
    <property type="protein sequence ID" value="OPUNC12G00780.1"/>
    <property type="gene ID" value="OPUNC12G00780"/>
</dbReference>
<dbReference type="GO" id="GO:0005768">
    <property type="term" value="C:endosome"/>
    <property type="evidence" value="ECO:0007669"/>
    <property type="project" value="EnsemblPlants"/>
</dbReference>
<dbReference type="STRING" id="4537.A0A0E0MIU8"/>
<dbReference type="Proteomes" id="UP000026962">
    <property type="component" value="Chromosome 12"/>
</dbReference>
<comment type="similarity">
    <text evidence="1">Belongs to the BLOC1S1 family.</text>
</comment>
<keyword evidence="4" id="KW-1185">Reference proteome</keyword>
<dbReference type="Pfam" id="PF06320">
    <property type="entry name" value="GCN5L1"/>
    <property type="match status" value="1"/>
</dbReference>
<sequence length="154" mass="17586">MEAAGGQLEAALLHIMQRHHHQSLHHRNKTERSKADAVRSAARVADLLVATVDGGVQEIYINERRIELEARALLATIVRYRKQTDQWLAATNAINSVLKEIGDFENWMKIMDFDCKSINAAIHTFQDYYSIRKGTLLPSLKITLFHTGTHRLRL</sequence>
<dbReference type="GO" id="GO:0048364">
    <property type="term" value="P:root development"/>
    <property type="evidence" value="ECO:0007669"/>
    <property type="project" value="EnsemblPlants"/>
</dbReference>
<dbReference type="eggNOG" id="KOG3390">
    <property type="taxonomic scope" value="Eukaryota"/>
</dbReference>
<evidence type="ECO:0000313" key="3">
    <source>
        <dbReference type="EnsemblPlants" id="OPUNC12G00780.1"/>
    </source>
</evidence>
<evidence type="ECO:0000256" key="1">
    <source>
        <dbReference type="ARBA" id="ARBA00007133"/>
    </source>
</evidence>
<reference evidence="3" key="2">
    <citation type="submission" date="2018-05" db="EMBL/GenBank/DDBJ databases">
        <title>OpunRS2 (Oryza punctata Reference Sequence Version 2).</title>
        <authorList>
            <person name="Zhang J."/>
            <person name="Kudrna D."/>
            <person name="Lee S."/>
            <person name="Talag J."/>
            <person name="Welchert J."/>
            <person name="Wing R.A."/>
        </authorList>
    </citation>
    <scope>NUCLEOTIDE SEQUENCE [LARGE SCALE GENOMIC DNA]</scope>
</reference>
<dbReference type="EnsemblPlants" id="OPUNC12G00780.1">
    <property type="protein sequence ID" value="OPUNC12G00780.1"/>
    <property type="gene ID" value="OPUNC12G00780"/>
</dbReference>
<name>A0A0E0MIU8_ORYPU</name>
<accession>A0A0E0MIU8</accession>
<dbReference type="GO" id="GO:0031083">
    <property type="term" value="C:BLOC-1 complex"/>
    <property type="evidence" value="ECO:0007669"/>
    <property type="project" value="InterPro"/>
</dbReference>
<dbReference type="PANTHER" id="PTHR13073:SF0">
    <property type="entry name" value="BIOGENESIS OF LYSOSOME-RELATED ORGANELLES COMPLEX 1 SUBUNIT 1"/>
    <property type="match status" value="1"/>
</dbReference>
<protein>
    <recommendedName>
        <fullName evidence="2">Biogenesis of lysosome-related organelles complex 1 subunit 1</fullName>
    </recommendedName>
</protein>
<proteinExistence type="inferred from homology"/>